<comment type="caution">
    <text evidence="1">The sequence shown here is derived from an EMBL/GenBank/DDBJ whole genome shotgun (WGS) entry which is preliminary data.</text>
</comment>
<dbReference type="Proteomes" id="UP000193144">
    <property type="component" value="Unassembled WGS sequence"/>
</dbReference>
<proteinExistence type="predicted"/>
<accession>A0A1Y1ZYM7</accession>
<dbReference type="AlphaFoldDB" id="A0A1Y1ZYM7"/>
<keyword evidence="2" id="KW-1185">Reference proteome</keyword>
<organism evidence="1 2">
    <name type="scientific">Clohesyomyces aquaticus</name>
    <dbReference type="NCBI Taxonomy" id="1231657"/>
    <lineage>
        <taxon>Eukaryota</taxon>
        <taxon>Fungi</taxon>
        <taxon>Dikarya</taxon>
        <taxon>Ascomycota</taxon>
        <taxon>Pezizomycotina</taxon>
        <taxon>Dothideomycetes</taxon>
        <taxon>Pleosporomycetidae</taxon>
        <taxon>Pleosporales</taxon>
        <taxon>Lindgomycetaceae</taxon>
        <taxon>Clohesyomyces</taxon>
    </lineage>
</organism>
<evidence type="ECO:0000313" key="1">
    <source>
        <dbReference type="EMBL" id="ORY14875.1"/>
    </source>
</evidence>
<name>A0A1Y1ZYM7_9PLEO</name>
<protein>
    <submittedName>
        <fullName evidence="1">Uncharacterized protein</fullName>
    </submittedName>
</protein>
<reference evidence="1 2" key="1">
    <citation type="submission" date="2016-07" db="EMBL/GenBank/DDBJ databases">
        <title>Pervasive Adenine N6-methylation of Active Genes in Fungi.</title>
        <authorList>
            <consortium name="DOE Joint Genome Institute"/>
            <person name="Mondo S.J."/>
            <person name="Dannebaum R.O."/>
            <person name="Kuo R.C."/>
            <person name="Labutti K."/>
            <person name="Haridas S."/>
            <person name="Kuo A."/>
            <person name="Salamov A."/>
            <person name="Ahrendt S.R."/>
            <person name="Lipzen A."/>
            <person name="Sullivan W."/>
            <person name="Andreopoulos W.B."/>
            <person name="Clum A."/>
            <person name="Lindquist E."/>
            <person name="Daum C."/>
            <person name="Ramamoorthy G.K."/>
            <person name="Gryganskyi A."/>
            <person name="Culley D."/>
            <person name="Magnuson J.K."/>
            <person name="James T.Y."/>
            <person name="O'Malley M.A."/>
            <person name="Stajich J.E."/>
            <person name="Spatafora J.W."/>
            <person name="Visel A."/>
            <person name="Grigoriev I.V."/>
        </authorList>
    </citation>
    <scope>NUCLEOTIDE SEQUENCE [LARGE SCALE GENOMIC DNA]</scope>
    <source>
        <strain evidence="1 2">CBS 115471</strain>
    </source>
</reference>
<dbReference type="EMBL" id="MCFA01000029">
    <property type="protein sequence ID" value="ORY14875.1"/>
    <property type="molecule type" value="Genomic_DNA"/>
</dbReference>
<evidence type="ECO:0000313" key="2">
    <source>
        <dbReference type="Proteomes" id="UP000193144"/>
    </source>
</evidence>
<sequence>MCRLDVMSDMIRCSLVAASGKIPCNLAAVSIYICLCKVRISTQVCFYVLSGGASKSKYLRLLYNTSTNIPNLQGCQITYSEGIARGKKKAHDMINEPRRASYSGYSAWVGIPRRPRRIGNVDDLDGYLLAFDTFKASVSLRVWENRSRARRRIQSNPACRRAFTLRRNYFSPSHTLTWVFKGNII</sequence>
<gene>
    <name evidence="1" type="ORF">BCR34DRAFT_201227</name>
</gene>